<dbReference type="Pfam" id="PF00122">
    <property type="entry name" value="E1-E2_ATPase"/>
    <property type="match status" value="1"/>
</dbReference>
<feature type="domain" description="Cation-transporting P-type ATPase N-terminal" evidence="17">
    <location>
        <begin position="145"/>
        <end position="218"/>
    </location>
</feature>
<dbReference type="GO" id="GO:0005524">
    <property type="term" value="F:ATP binding"/>
    <property type="evidence" value="ECO:0007669"/>
    <property type="project" value="UniProtKB-KW"/>
</dbReference>
<dbReference type="InterPro" id="IPR059000">
    <property type="entry name" value="ATPase_P-type_domA"/>
</dbReference>
<keyword evidence="11" id="KW-0112">Calmodulin-binding</keyword>
<dbReference type="GO" id="GO:0005516">
    <property type="term" value="F:calmodulin binding"/>
    <property type="evidence" value="ECO:0007669"/>
    <property type="project" value="UniProtKB-KW"/>
</dbReference>
<feature type="transmembrane region" description="Helical" evidence="16">
    <location>
        <begin position="1004"/>
        <end position="1022"/>
    </location>
</feature>
<keyword evidence="7 16" id="KW-0547">Nucleotide-binding</keyword>
<dbReference type="InterPro" id="IPR036412">
    <property type="entry name" value="HAD-like_sf"/>
</dbReference>
<feature type="transmembrane region" description="Helical" evidence="16">
    <location>
        <begin position="427"/>
        <end position="460"/>
    </location>
</feature>
<evidence type="ECO:0000256" key="7">
    <source>
        <dbReference type="ARBA" id="ARBA00022741"/>
    </source>
</evidence>
<dbReference type="InterPro" id="IPR004014">
    <property type="entry name" value="ATPase_P-typ_cation-transptr_N"/>
</dbReference>
<dbReference type="GO" id="GO:0046872">
    <property type="term" value="F:metal ion binding"/>
    <property type="evidence" value="ECO:0007669"/>
    <property type="project" value="UniProtKB-KW"/>
</dbReference>
<dbReference type="GO" id="GO:0016887">
    <property type="term" value="F:ATP hydrolysis activity"/>
    <property type="evidence" value="ECO:0007669"/>
    <property type="project" value="InterPro"/>
</dbReference>
<reference evidence="18" key="1">
    <citation type="submission" date="2019-08" db="EMBL/GenBank/DDBJ databases">
        <title>Reference gene set and small RNA set construction with multiple tissues from Davidia involucrata Baill.</title>
        <authorList>
            <person name="Yang H."/>
            <person name="Zhou C."/>
            <person name="Li G."/>
            <person name="Wang J."/>
            <person name="Gao P."/>
            <person name="Wang M."/>
            <person name="Wang R."/>
            <person name="Zhao Y."/>
        </authorList>
    </citation>
    <scope>NUCLEOTIDE SEQUENCE</scope>
    <source>
        <tissue evidence="18">Mixed with DoveR01_LX</tissue>
    </source>
</reference>
<keyword evidence="14 16" id="KW-0472">Membrane</keyword>
<sequence>MFFSTKYLKLSQNSSYKLDLAKFKPLCVILVLASASITLYLYGPFLLSKTMSGVLQVSFDGVELVPIFSKAQKKWRMAYATLYSTRAFLSLAKETVAKKRSEFLHKFLRSASYTVVDVEPDHFSSINQSSLTELIEEKNFDQLSRFGGVEGVISALETNAENGIRGDVEDIACRHKAFGSNLYQKPPEKTFHVVLEAFKDPIILILLLCAALSLGFGIKKQGLKGWSDGGSILVAVFLVTAVSALSNLWPKRQFKKLSKASDNIQVDVVRNRQRQHISIFNLVVGDVVYLKIGDQVPANGLIIDEHSLQVNESSMTGDSDLVEVNCSNNPFLLSGTKVADGYARMLVTSVGMNTAWGKMMSSMSCDSNEKTPLQAKLNKLTLFIAKVGLVIAFLVLVVLLVRYFTGNIYDSDGNRAFIGGKTTIRDVFNAVVGILATPVAIASAAIPEGLLLAVTITLAYSTKRMLDDQALVRDLSACEAIGSATVICTNKRGTLTLNRMKVTDFWLGQKYIGGSASSLIAPNILELLHQGVGLNTNQAPSGSSFELSENQAEKAIYNWGVQEMGMDIEELKENHTIIHVEDFNTEKQRSGVLIQKKTDNTIHVHQKGAPEMILAMCSHYSEDTGIIKVIGNGARAKLEQIIQGMAANGLQCIAFAHKKMSEEDNDDGEHQPKLEQCLTLLALVGLKDPCRPGVRTAVIDCQLAGVNVKMITGDDVSSARAIAIECGIIDSNQDITAGEVVEGVEFQNYAYEERIEKADKIRVIARASTFDKLLMVRCLKQKGHVVAVTGDSIGDAMVLREANIGLSLGIQGTDMAKENSNIVILDDNFVSIVRVLRWGRGIYNNIQMFTQFQLTVSIASLLIDFVTAISAGEPPTIDIVAAISAGEVPYATLQLLWVKLIVGTLAALALTIEKPYNEIMQQPPVDQTKPFITNIMWRNIMTQALYQITVLLIIQFKGESIFNVNARVKDTLIFNIFVLCQVFMIFNARKFEKNAFKKIRRKKLFWGVIGTIIVLQGVMVELLKRFANTERLGWGQWGACFGIAAVSWPIGWLVKCIPVPEKPFFTYLKWQNLNYRRMISY</sequence>
<keyword evidence="3 16" id="KW-0813">Transport</keyword>
<evidence type="ECO:0000256" key="10">
    <source>
        <dbReference type="ARBA" id="ARBA00022842"/>
    </source>
</evidence>
<dbReference type="InterPro" id="IPR023299">
    <property type="entry name" value="ATPase_P-typ_cyto_dom_N"/>
</dbReference>
<evidence type="ECO:0000256" key="8">
    <source>
        <dbReference type="ARBA" id="ARBA00022837"/>
    </source>
</evidence>
<dbReference type="GO" id="GO:0005886">
    <property type="term" value="C:plasma membrane"/>
    <property type="evidence" value="ECO:0007669"/>
    <property type="project" value="TreeGrafter"/>
</dbReference>
<organism evidence="18">
    <name type="scientific">Davidia involucrata</name>
    <name type="common">Dove tree</name>
    <dbReference type="NCBI Taxonomy" id="16924"/>
    <lineage>
        <taxon>Eukaryota</taxon>
        <taxon>Viridiplantae</taxon>
        <taxon>Streptophyta</taxon>
        <taxon>Embryophyta</taxon>
        <taxon>Tracheophyta</taxon>
        <taxon>Spermatophyta</taxon>
        <taxon>Magnoliopsida</taxon>
        <taxon>eudicotyledons</taxon>
        <taxon>Gunneridae</taxon>
        <taxon>Pentapetalae</taxon>
        <taxon>asterids</taxon>
        <taxon>Cornales</taxon>
        <taxon>Nyssaceae</taxon>
        <taxon>Davidia</taxon>
    </lineage>
</organism>
<dbReference type="EC" id="7.2.2.10" evidence="16"/>
<evidence type="ECO:0000256" key="15">
    <source>
        <dbReference type="ARBA" id="ARBA00048694"/>
    </source>
</evidence>
<keyword evidence="8 16" id="KW-0106">Calcium</keyword>
<evidence type="ECO:0000256" key="14">
    <source>
        <dbReference type="ARBA" id="ARBA00023136"/>
    </source>
</evidence>
<dbReference type="GO" id="GO:0005388">
    <property type="term" value="F:P-type calcium transporter activity"/>
    <property type="evidence" value="ECO:0007669"/>
    <property type="project" value="UniProtKB-EC"/>
</dbReference>
<keyword evidence="13 16" id="KW-0406">Ion transport</keyword>
<dbReference type="Pfam" id="PF13246">
    <property type="entry name" value="Cation_ATPase"/>
    <property type="match status" value="1"/>
</dbReference>
<evidence type="ECO:0000256" key="11">
    <source>
        <dbReference type="ARBA" id="ARBA00022860"/>
    </source>
</evidence>
<dbReference type="PRINTS" id="PR00120">
    <property type="entry name" value="HATPASE"/>
</dbReference>
<dbReference type="Pfam" id="PF00690">
    <property type="entry name" value="Cation_ATPase_N"/>
    <property type="match status" value="1"/>
</dbReference>
<feature type="transmembrane region" description="Helical" evidence="16">
    <location>
        <begin position="972"/>
        <end position="992"/>
    </location>
</feature>
<evidence type="ECO:0000256" key="1">
    <source>
        <dbReference type="ARBA" id="ARBA00004141"/>
    </source>
</evidence>
<protein>
    <recommendedName>
        <fullName evidence="16">Calcium-transporting ATPase</fullName>
        <ecNumber evidence="16">7.2.2.10</ecNumber>
    </recommendedName>
</protein>
<evidence type="ECO:0000256" key="6">
    <source>
        <dbReference type="ARBA" id="ARBA00022723"/>
    </source>
</evidence>
<dbReference type="InterPro" id="IPR006408">
    <property type="entry name" value="P-type_ATPase_IIB"/>
</dbReference>
<dbReference type="EMBL" id="GHES01038283">
    <property type="protein sequence ID" value="MPA68842.1"/>
    <property type="molecule type" value="Transcribed_RNA"/>
</dbReference>
<evidence type="ECO:0000256" key="13">
    <source>
        <dbReference type="ARBA" id="ARBA00023065"/>
    </source>
</evidence>
<dbReference type="PANTHER" id="PTHR24093:SF518">
    <property type="entry name" value="CALCIUM-TRANSPORTING ATPASE"/>
    <property type="match status" value="1"/>
</dbReference>
<dbReference type="NCBIfam" id="TIGR01517">
    <property type="entry name" value="ATPase-IIB_Ca"/>
    <property type="match status" value="1"/>
</dbReference>
<dbReference type="InterPro" id="IPR008250">
    <property type="entry name" value="ATPase_P-typ_transduc_dom_A_sf"/>
</dbReference>
<feature type="transmembrane region" description="Helical" evidence="16">
    <location>
        <begin position="852"/>
        <end position="871"/>
    </location>
</feature>
<evidence type="ECO:0000256" key="3">
    <source>
        <dbReference type="ARBA" id="ARBA00022448"/>
    </source>
</evidence>
<evidence type="ECO:0000313" key="18">
    <source>
        <dbReference type="EMBL" id="MPA68842.1"/>
    </source>
</evidence>
<dbReference type="InterPro" id="IPR001757">
    <property type="entry name" value="P_typ_ATPase"/>
</dbReference>
<dbReference type="PANTHER" id="PTHR24093">
    <property type="entry name" value="CATION TRANSPORTING ATPASE"/>
    <property type="match status" value="1"/>
</dbReference>
<dbReference type="Pfam" id="PF00689">
    <property type="entry name" value="Cation_ATPase_C"/>
    <property type="match status" value="1"/>
</dbReference>
<evidence type="ECO:0000256" key="9">
    <source>
        <dbReference type="ARBA" id="ARBA00022840"/>
    </source>
</evidence>
<keyword evidence="9 16" id="KW-0067">ATP-binding</keyword>
<feature type="transmembrane region" description="Helical" evidence="16">
    <location>
        <begin position="891"/>
        <end position="912"/>
    </location>
</feature>
<comment type="function">
    <text evidence="16">Catalyzes the hydrolysis of ATP coupled with the transport of calcium.</text>
</comment>
<dbReference type="NCBIfam" id="TIGR01494">
    <property type="entry name" value="ATPase_P-type"/>
    <property type="match status" value="1"/>
</dbReference>
<evidence type="ECO:0000256" key="5">
    <source>
        <dbReference type="ARBA" id="ARBA00022692"/>
    </source>
</evidence>
<feature type="transmembrane region" description="Helical" evidence="16">
    <location>
        <begin position="230"/>
        <end position="249"/>
    </location>
</feature>
<keyword evidence="10" id="KW-0460">Magnesium</keyword>
<dbReference type="Gene3D" id="3.40.1110.10">
    <property type="entry name" value="Calcium-transporting ATPase, cytoplasmic domain N"/>
    <property type="match status" value="1"/>
</dbReference>
<keyword evidence="4 16" id="KW-0109">Calcium transport</keyword>
<dbReference type="PRINTS" id="PR00119">
    <property type="entry name" value="CATATPASE"/>
</dbReference>
<dbReference type="FunFam" id="2.70.150.10:FF:000006">
    <property type="entry name" value="Calcium-transporting ATPase"/>
    <property type="match status" value="1"/>
</dbReference>
<evidence type="ECO:0000256" key="16">
    <source>
        <dbReference type="RuleBase" id="RU361146"/>
    </source>
</evidence>
<dbReference type="Gene3D" id="1.20.1110.10">
    <property type="entry name" value="Calcium-transporting ATPase, transmembrane domain"/>
    <property type="match status" value="2"/>
</dbReference>
<dbReference type="SUPFAM" id="SSF81660">
    <property type="entry name" value="Metal cation-transporting ATPase, ATP-binding domain N"/>
    <property type="match status" value="1"/>
</dbReference>
<dbReference type="SUPFAM" id="SSF81665">
    <property type="entry name" value="Calcium ATPase, transmembrane domain M"/>
    <property type="match status" value="1"/>
</dbReference>
<dbReference type="SMART" id="SM00831">
    <property type="entry name" value="Cation_ATPase_N"/>
    <property type="match status" value="1"/>
</dbReference>
<dbReference type="InterPro" id="IPR006068">
    <property type="entry name" value="ATPase_P-typ_cation-transptr_C"/>
</dbReference>
<feature type="transmembrane region" description="Helical" evidence="16">
    <location>
        <begin position="201"/>
        <end position="218"/>
    </location>
</feature>
<comment type="subcellular location">
    <subcellularLocation>
        <location evidence="1 16">Membrane</location>
        <topology evidence="1 16">Multi-pass membrane protein</topology>
    </subcellularLocation>
</comment>
<name>A0A5B7BIW2_DAVIN</name>
<dbReference type="SUPFAM" id="SSF81653">
    <property type="entry name" value="Calcium ATPase, transduction domain A"/>
    <property type="match status" value="1"/>
</dbReference>
<proteinExistence type="inferred from homology"/>
<feature type="transmembrane region" description="Helical" evidence="16">
    <location>
        <begin position="23"/>
        <end position="42"/>
    </location>
</feature>
<keyword evidence="12 16" id="KW-1133">Transmembrane helix</keyword>
<dbReference type="SUPFAM" id="SSF56784">
    <property type="entry name" value="HAD-like"/>
    <property type="match status" value="1"/>
</dbReference>
<comment type="catalytic activity">
    <reaction evidence="15 16">
        <text>Ca(2+)(in) + ATP + H2O = Ca(2+)(out) + ADP + phosphate + H(+)</text>
        <dbReference type="Rhea" id="RHEA:18105"/>
        <dbReference type="ChEBI" id="CHEBI:15377"/>
        <dbReference type="ChEBI" id="CHEBI:15378"/>
        <dbReference type="ChEBI" id="CHEBI:29108"/>
        <dbReference type="ChEBI" id="CHEBI:30616"/>
        <dbReference type="ChEBI" id="CHEBI:43474"/>
        <dbReference type="ChEBI" id="CHEBI:456216"/>
        <dbReference type="EC" id="7.2.2.10"/>
    </reaction>
</comment>
<dbReference type="InterPro" id="IPR023298">
    <property type="entry name" value="ATPase_P-typ_TM_dom_sf"/>
</dbReference>
<keyword evidence="6" id="KW-0479">Metal-binding</keyword>
<accession>A0A5B7BIW2</accession>
<dbReference type="Gene3D" id="2.70.150.10">
    <property type="entry name" value="Calcium-transporting ATPase, cytoplasmic transduction domain A"/>
    <property type="match status" value="1"/>
</dbReference>
<feature type="transmembrane region" description="Helical" evidence="16">
    <location>
        <begin position="1034"/>
        <end position="1054"/>
    </location>
</feature>
<feature type="transmembrane region" description="Helical" evidence="16">
    <location>
        <begin position="944"/>
        <end position="966"/>
    </location>
</feature>
<dbReference type="AlphaFoldDB" id="A0A5B7BIW2"/>
<comment type="similarity">
    <text evidence="2 16">Belongs to the cation transport ATPase (P-type) (TC 3.A.3) family. Type IIB subfamily.</text>
</comment>
<evidence type="ECO:0000256" key="12">
    <source>
        <dbReference type="ARBA" id="ARBA00022989"/>
    </source>
</evidence>
<evidence type="ECO:0000259" key="17">
    <source>
        <dbReference type="SMART" id="SM00831"/>
    </source>
</evidence>
<evidence type="ECO:0000256" key="4">
    <source>
        <dbReference type="ARBA" id="ARBA00022568"/>
    </source>
</evidence>
<evidence type="ECO:0000256" key="2">
    <source>
        <dbReference type="ARBA" id="ARBA00006124"/>
    </source>
</evidence>
<keyword evidence="5 16" id="KW-0812">Transmembrane</keyword>
<comment type="caution">
    <text evidence="16">Lacks conserved residue(s) required for the propagation of feature annotation.</text>
</comment>
<gene>
    <name evidence="18" type="ORF">Din_038283</name>
</gene>
<feature type="transmembrane region" description="Helical" evidence="16">
    <location>
        <begin position="380"/>
        <end position="404"/>
    </location>
</feature>